<evidence type="ECO:0000313" key="3">
    <source>
        <dbReference type="Proteomes" id="UP001601948"/>
    </source>
</evidence>
<name>A0ABW6QLL1_9NOCA</name>
<dbReference type="Proteomes" id="UP001601948">
    <property type="component" value="Unassembled WGS sequence"/>
</dbReference>
<evidence type="ECO:0000256" key="1">
    <source>
        <dbReference type="SAM" id="SignalP"/>
    </source>
</evidence>
<feature type="signal peptide" evidence="1">
    <location>
        <begin position="1"/>
        <end position="27"/>
    </location>
</feature>
<feature type="chain" id="PRO_5046244731" evidence="1">
    <location>
        <begin position="28"/>
        <end position="80"/>
    </location>
</feature>
<dbReference type="RefSeq" id="WP_387713784.1">
    <property type="nucleotide sequence ID" value="NZ_JBIAPI010000001.1"/>
</dbReference>
<organism evidence="2 3">
    <name type="scientific">Nocardia suismassiliense</name>
    <dbReference type="NCBI Taxonomy" id="2077092"/>
    <lineage>
        <taxon>Bacteria</taxon>
        <taxon>Bacillati</taxon>
        <taxon>Actinomycetota</taxon>
        <taxon>Actinomycetes</taxon>
        <taxon>Mycobacteriales</taxon>
        <taxon>Nocardiaceae</taxon>
        <taxon>Nocardia</taxon>
    </lineage>
</organism>
<keyword evidence="3" id="KW-1185">Reference proteome</keyword>
<keyword evidence="1" id="KW-0732">Signal</keyword>
<reference evidence="2 3" key="1">
    <citation type="submission" date="2024-10" db="EMBL/GenBank/DDBJ databases">
        <title>The Natural Products Discovery Center: Release of the First 8490 Sequenced Strains for Exploring Actinobacteria Biosynthetic Diversity.</title>
        <authorList>
            <person name="Kalkreuter E."/>
            <person name="Kautsar S.A."/>
            <person name="Yang D."/>
            <person name="Bader C.D."/>
            <person name="Teijaro C.N."/>
            <person name="Fluegel L."/>
            <person name="Davis C.M."/>
            <person name="Simpson J.R."/>
            <person name="Lauterbach L."/>
            <person name="Steele A.D."/>
            <person name="Gui C."/>
            <person name="Meng S."/>
            <person name="Li G."/>
            <person name="Viehrig K."/>
            <person name="Ye F."/>
            <person name="Su P."/>
            <person name="Kiefer A.F."/>
            <person name="Nichols A."/>
            <person name="Cepeda A.J."/>
            <person name="Yan W."/>
            <person name="Fan B."/>
            <person name="Jiang Y."/>
            <person name="Adhikari A."/>
            <person name="Zheng C.-J."/>
            <person name="Schuster L."/>
            <person name="Cowan T.M."/>
            <person name="Smanski M.J."/>
            <person name="Chevrette M.G."/>
            <person name="De Carvalho L.P.S."/>
            <person name="Shen B."/>
        </authorList>
    </citation>
    <scope>NUCLEOTIDE SEQUENCE [LARGE SCALE GENOMIC DNA]</scope>
    <source>
        <strain evidence="2 3">NPDC003040</strain>
    </source>
</reference>
<proteinExistence type="predicted"/>
<dbReference type="EMBL" id="JBIAPI010000001">
    <property type="protein sequence ID" value="MFF3222115.1"/>
    <property type="molecule type" value="Genomic_DNA"/>
</dbReference>
<comment type="caution">
    <text evidence="2">The sequence shown here is derived from an EMBL/GenBank/DDBJ whole genome shotgun (WGS) entry which is preliminary data.</text>
</comment>
<evidence type="ECO:0000313" key="2">
    <source>
        <dbReference type="EMBL" id="MFF3222115.1"/>
    </source>
</evidence>
<sequence length="80" mass="7859">MNRLAVKVCAALAISAAIGIGAAPAGANPGLPLEPAAAVDAAVSPMDAPVLVPDSGSAGPYNTFMCYLHTVSAQAPCMYS</sequence>
<accession>A0ABW6QLL1</accession>
<protein>
    <submittedName>
        <fullName evidence="2">Uncharacterized protein</fullName>
    </submittedName>
</protein>
<gene>
    <name evidence="2" type="ORF">ACFYV7_04890</name>
</gene>